<dbReference type="InterPro" id="IPR000594">
    <property type="entry name" value="ThiF_NAD_FAD-bd"/>
</dbReference>
<dbReference type="InterPro" id="IPR045886">
    <property type="entry name" value="ThiF/MoeB/HesA"/>
</dbReference>
<proteinExistence type="predicted"/>
<evidence type="ECO:0000313" key="3">
    <source>
        <dbReference type="EMBL" id="GAA5064660.1"/>
    </source>
</evidence>
<dbReference type="CDD" id="cd00757">
    <property type="entry name" value="ThiF_MoeB_HesA_family"/>
    <property type="match status" value="1"/>
</dbReference>
<organism evidence="3 4">
    <name type="scientific">[Roseibacterium] beibuensis</name>
    <dbReference type="NCBI Taxonomy" id="1193142"/>
    <lineage>
        <taxon>Bacteria</taxon>
        <taxon>Pseudomonadati</taxon>
        <taxon>Pseudomonadota</taxon>
        <taxon>Alphaproteobacteria</taxon>
        <taxon>Rhodobacterales</taxon>
        <taxon>Roseobacteraceae</taxon>
        <taxon>Roseicyclus</taxon>
    </lineage>
</organism>
<evidence type="ECO:0000313" key="4">
    <source>
        <dbReference type="Proteomes" id="UP001499910"/>
    </source>
</evidence>
<evidence type="ECO:0000259" key="2">
    <source>
        <dbReference type="Pfam" id="PF00899"/>
    </source>
</evidence>
<keyword evidence="1" id="KW-0472">Membrane</keyword>
<dbReference type="SUPFAM" id="SSF69572">
    <property type="entry name" value="Activating enzymes of the ubiquitin-like proteins"/>
    <property type="match status" value="1"/>
</dbReference>
<comment type="caution">
    <text evidence="3">The sequence shown here is derived from an EMBL/GenBank/DDBJ whole genome shotgun (WGS) entry which is preliminary data.</text>
</comment>
<keyword evidence="1" id="KW-0812">Transmembrane</keyword>
<accession>A0ABP9KRX1</accession>
<gene>
    <name evidence="3" type="ORF">GCM10023209_01390</name>
</gene>
<dbReference type="PANTHER" id="PTHR10953">
    <property type="entry name" value="UBIQUITIN-ACTIVATING ENZYME E1"/>
    <property type="match status" value="1"/>
</dbReference>
<dbReference type="InterPro" id="IPR035985">
    <property type="entry name" value="Ubiquitin-activating_enz"/>
</dbReference>
<dbReference type="Gene3D" id="3.40.50.720">
    <property type="entry name" value="NAD(P)-binding Rossmann-like Domain"/>
    <property type="match status" value="1"/>
</dbReference>
<evidence type="ECO:0000256" key="1">
    <source>
        <dbReference type="SAM" id="Phobius"/>
    </source>
</evidence>
<feature type="domain" description="THIF-type NAD/FAD binding fold" evidence="2">
    <location>
        <begin position="111"/>
        <end position="347"/>
    </location>
</feature>
<dbReference type="PANTHER" id="PTHR10953:SF102">
    <property type="entry name" value="ADENYLYLTRANSFERASE AND SULFURTRANSFERASE MOCS3"/>
    <property type="match status" value="1"/>
</dbReference>
<keyword evidence="4" id="KW-1185">Reference proteome</keyword>
<dbReference type="Pfam" id="PF00899">
    <property type="entry name" value="ThiF"/>
    <property type="match status" value="1"/>
</dbReference>
<sequence>MLFVFLLAGALWGLGALMKTPVQARLYMVGLLYVAVLGVQAALPAGHPLREMTGGSPALWLLLGGAFVLILIYRAGLSRLRGRAEAVEAARNDGTAQDPSGPFTGEELERYARHITLPDIGGGGQLALKNAKVLVVGAGGLGSPALLYLAAAGVGRIGVIDHDVVSLSNLQRQVIHTDARQDMPKVFSAEIAMKALNPRIDVRPYNRQLTEEIAEELFGEYDLILDGTDSFEVRALVNRAAVAAGRPVIAGAISAWEGQVTLYDPAGGAPCMACVFPEAPAPGLAATCAETGVIGALPGVVGSMMALEAVKEICGAGDGLRGRMLIYDALHAETRTVRMQRRADCPVCSDL</sequence>
<feature type="transmembrane region" description="Helical" evidence="1">
    <location>
        <begin position="58"/>
        <end position="76"/>
    </location>
</feature>
<dbReference type="EMBL" id="BAABHW010000001">
    <property type="protein sequence ID" value="GAA5064660.1"/>
    <property type="molecule type" value="Genomic_DNA"/>
</dbReference>
<dbReference type="NCBIfam" id="NF004281">
    <property type="entry name" value="PRK05690.1"/>
    <property type="match status" value="1"/>
</dbReference>
<name>A0ABP9KRX1_9RHOB</name>
<protein>
    <submittedName>
        <fullName evidence="3">HesA/MoeB/ThiF family protein</fullName>
    </submittedName>
</protein>
<dbReference type="RefSeq" id="WP_259547243.1">
    <property type="nucleotide sequence ID" value="NZ_BAABHW010000001.1"/>
</dbReference>
<keyword evidence="1" id="KW-1133">Transmembrane helix</keyword>
<dbReference type="Proteomes" id="UP001499910">
    <property type="component" value="Unassembled WGS sequence"/>
</dbReference>
<feature type="transmembrane region" description="Helical" evidence="1">
    <location>
        <begin position="26"/>
        <end position="46"/>
    </location>
</feature>
<reference evidence="4" key="1">
    <citation type="journal article" date="2019" name="Int. J. Syst. Evol. Microbiol.">
        <title>The Global Catalogue of Microorganisms (GCM) 10K type strain sequencing project: providing services to taxonomists for standard genome sequencing and annotation.</title>
        <authorList>
            <consortium name="The Broad Institute Genomics Platform"/>
            <consortium name="The Broad Institute Genome Sequencing Center for Infectious Disease"/>
            <person name="Wu L."/>
            <person name="Ma J."/>
        </authorList>
    </citation>
    <scope>NUCLEOTIDE SEQUENCE [LARGE SCALE GENOMIC DNA]</scope>
    <source>
        <strain evidence="4">JCM 18015</strain>
    </source>
</reference>